<dbReference type="AlphaFoldDB" id="A0A2M7ANI0"/>
<evidence type="ECO:0000313" key="1">
    <source>
        <dbReference type="EMBL" id="PIU68820.1"/>
    </source>
</evidence>
<organism evidence="1 2">
    <name type="scientific">candidate division WWE3 bacterium CG06_land_8_20_14_3_00_42_16</name>
    <dbReference type="NCBI Taxonomy" id="1975083"/>
    <lineage>
        <taxon>Bacteria</taxon>
        <taxon>Katanobacteria</taxon>
    </lineage>
</organism>
<reference evidence="2" key="1">
    <citation type="submission" date="2017-09" db="EMBL/GenBank/DDBJ databases">
        <title>Depth-based differentiation of microbial function through sediment-hosted aquifers and enrichment of novel symbionts in the deep terrestrial subsurface.</title>
        <authorList>
            <person name="Probst A.J."/>
            <person name="Ladd B."/>
            <person name="Jarett J.K."/>
            <person name="Geller-Mcgrath D.E."/>
            <person name="Sieber C.M.K."/>
            <person name="Emerson J.B."/>
            <person name="Anantharaman K."/>
            <person name="Thomas B.C."/>
            <person name="Malmstrom R."/>
            <person name="Stieglmeier M."/>
            <person name="Klingl A."/>
            <person name="Woyke T."/>
            <person name="Ryan C.M."/>
            <person name="Banfield J.F."/>
        </authorList>
    </citation>
    <scope>NUCLEOTIDE SEQUENCE [LARGE SCALE GENOMIC DNA]</scope>
</reference>
<sequence>MILEKREETRNFRRQRIVPIIFEQSEKTHFSIALKITPQCGVDVHRLGGSHEKSRIPWALAQGRCHFVSGKPVYSRERGKKAGTIYQRRFRRRM</sequence>
<proteinExistence type="predicted"/>
<accession>A0A2M7ANI0</accession>
<comment type="caution">
    <text evidence="1">The sequence shown here is derived from an EMBL/GenBank/DDBJ whole genome shotgun (WGS) entry which is preliminary data.</text>
</comment>
<name>A0A2M7ANI0_UNCKA</name>
<protein>
    <submittedName>
        <fullName evidence="1">Uncharacterized protein</fullName>
    </submittedName>
</protein>
<evidence type="ECO:0000313" key="2">
    <source>
        <dbReference type="Proteomes" id="UP000229916"/>
    </source>
</evidence>
<dbReference type="EMBL" id="PEWD01000052">
    <property type="protein sequence ID" value="PIU68820.1"/>
    <property type="molecule type" value="Genomic_DNA"/>
</dbReference>
<gene>
    <name evidence="1" type="ORF">COS81_02480</name>
</gene>
<dbReference type="Proteomes" id="UP000229916">
    <property type="component" value="Unassembled WGS sequence"/>
</dbReference>